<evidence type="ECO:0000313" key="2">
    <source>
        <dbReference type="EMBL" id="MCF3946706.1"/>
    </source>
</evidence>
<dbReference type="RefSeq" id="WP_235703943.1">
    <property type="nucleotide sequence ID" value="NZ_JAKGBZ010000013.1"/>
</dbReference>
<proteinExistence type="predicted"/>
<dbReference type="InterPro" id="IPR021395">
    <property type="entry name" value="DUF3035"/>
</dbReference>
<dbReference type="EMBL" id="JAKGBZ010000013">
    <property type="protein sequence ID" value="MCF3946706.1"/>
    <property type="molecule type" value="Genomic_DNA"/>
</dbReference>
<keyword evidence="3" id="KW-1185">Reference proteome</keyword>
<dbReference type="PROSITE" id="PS51257">
    <property type="entry name" value="PROKAR_LIPOPROTEIN"/>
    <property type="match status" value="1"/>
</dbReference>
<comment type="caution">
    <text evidence="2">The sequence shown here is derived from an EMBL/GenBank/DDBJ whole genome shotgun (WGS) entry which is preliminary data.</text>
</comment>
<reference evidence="2 3" key="1">
    <citation type="submission" date="2022-01" db="EMBL/GenBank/DDBJ databases">
        <authorList>
            <person name="Won M."/>
            <person name="Kim S.-J."/>
            <person name="Kwon S.-W."/>
        </authorList>
    </citation>
    <scope>NUCLEOTIDE SEQUENCE [LARGE SCALE GENOMIC DNA]</scope>
    <source>
        <strain evidence="2 3">KCTC 23505</strain>
    </source>
</reference>
<protein>
    <submittedName>
        <fullName evidence="2">DUF3035 domain-containing protein</fullName>
    </submittedName>
</protein>
<dbReference type="Pfam" id="PF11233">
    <property type="entry name" value="DUF3035"/>
    <property type="match status" value="1"/>
</dbReference>
<gene>
    <name evidence="2" type="ORF">L2A60_08430</name>
</gene>
<sequence length="200" mass="20480">MMLKFRPTSPALRASTPVLLGVIAIGSTLGLAGCSGAAKTFGLEVTPPNAYEVATEAPLSIPPELGTLPAPQPGAPRPQQISASQQAEEVLAPQTALANADTSMGPGQQALLQEAGPTPPAGIRAEVDRQANLQSRSPDFLHSLMSFGGSGQTSSVVNASAEQRRLQENAALGEPATKGATPHQSATQSKGLLNRLLGIF</sequence>
<evidence type="ECO:0000256" key="1">
    <source>
        <dbReference type="SAM" id="MobiDB-lite"/>
    </source>
</evidence>
<feature type="region of interest" description="Disordered" evidence="1">
    <location>
        <begin position="64"/>
        <end position="88"/>
    </location>
</feature>
<organism evidence="2 3">
    <name type="scientific">Acidiphilium iwatense</name>
    <dbReference type="NCBI Taxonomy" id="768198"/>
    <lineage>
        <taxon>Bacteria</taxon>
        <taxon>Pseudomonadati</taxon>
        <taxon>Pseudomonadota</taxon>
        <taxon>Alphaproteobacteria</taxon>
        <taxon>Acetobacterales</taxon>
        <taxon>Acidocellaceae</taxon>
        <taxon>Acidiphilium</taxon>
    </lineage>
</organism>
<accession>A0ABS9DYD8</accession>
<dbReference type="Proteomes" id="UP001521209">
    <property type="component" value="Unassembled WGS sequence"/>
</dbReference>
<name>A0ABS9DYD8_9PROT</name>
<evidence type="ECO:0000313" key="3">
    <source>
        <dbReference type="Proteomes" id="UP001521209"/>
    </source>
</evidence>